<accession>A0AAP3YBG9</accession>
<dbReference type="Proteomes" id="UP001222377">
    <property type="component" value="Unassembled WGS sequence"/>
</dbReference>
<comment type="caution">
    <text evidence="1">The sequence shown here is derived from an EMBL/GenBank/DDBJ whole genome shotgun (WGS) entry which is preliminary data.</text>
</comment>
<organism evidence="1 2">
    <name type="scientific">Bacillus amyloliquefaciens</name>
    <name type="common">Bacillus velezensis</name>
    <dbReference type="NCBI Taxonomy" id="1390"/>
    <lineage>
        <taxon>Bacteria</taxon>
        <taxon>Bacillati</taxon>
        <taxon>Bacillota</taxon>
        <taxon>Bacilli</taxon>
        <taxon>Bacillales</taxon>
        <taxon>Bacillaceae</taxon>
        <taxon>Bacillus</taxon>
        <taxon>Bacillus amyloliquefaciens group</taxon>
    </lineage>
</organism>
<gene>
    <name evidence="1" type="ORF">PV946_00735</name>
</gene>
<sequence length="121" mass="13627">MIIGGENKLNRSYLRSKILSILQLGYRKVGGGNPTPSSISFSEFCDKLEKNEVVKPENQKSSLDQNKSLDYWESRFKPGGNLSALDSQVLDIIKKAYNLGMVNKDNMLLRNEPINAYKNSI</sequence>
<dbReference type="EMBL" id="JARKHX010000001">
    <property type="protein sequence ID" value="MDF4192310.1"/>
    <property type="molecule type" value="Genomic_DNA"/>
</dbReference>
<dbReference type="AlphaFoldDB" id="A0AAP3YBG9"/>
<evidence type="ECO:0000313" key="1">
    <source>
        <dbReference type="EMBL" id="MDF4192310.1"/>
    </source>
</evidence>
<evidence type="ECO:0000313" key="2">
    <source>
        <dbReference type="Proteomes" id="UP001222377"/>
    </source>
</evidence>
<name>A0AAP3YBG9_BACAM</name>
<protein>
    <submittedName>
        <fullName evidence="1">Uncharacterized protein</fullName>
    </submittedName>
</protein>
<proteinExistence type="predicted"/>
<reference evidence="1" key="1">
    <citation type="submission" date="2023-02" db="EMBL/GenBank/DDBJ databases">
        <title>Draft Whole-Genome Sequences of Bacillus Strains of Potential Probiotic for Poultry.</title>
        <authorList>
            <person name="Ma L.M."/>
            <person name="Lopez-Guerra N."/>
            <person name="Zhang G."/>
        </authorList>
    </citation>
    <scope>NUCLEOTIDE SEQUENCE</scope>
    <source>
        <strain evidence="1">OSU1013-24</strain>
    </source>
</reference>